<gene>
    <name evidence="2" type="ORF">IAB70_05780</name>
</gene>
<dbReference type="SUPFAM" id="SSF56574">
    <property type="entry name" value="Serpins"/>
    <property type="match status" value="1"/>
</dbReference>
<organism evidence="2 3">
    <name type="scientific">Candidatus Merdicola faecigallinarum</name>
    <dbReference type="NCBI Taxonomy" id="2840862"/>
    <lineage>
        <taxon>Bacteria</taxon>
        <taxon>Bacillati</taxon>
        <taxon>Bacillota</taxon>
        <taxon>Clostridia</taxon>
        <taxon>Candidatus Merdicola</taxon>
    </lineage>
</organism>
<evidence type="ECO:0000256" key="1">
    <source>
        <dbReference type="SAM" id="Phobius"/>
    </source>
</evidence>
<keyword evidence="1" id="KW-1133">Transmembrane helix</keyword>
<dbReference type="AlphaFoldDB" id="A0A9D1M229"/>
<proteinExistence type="predicted"/>
<evidence type="ECO:0000313" key="2">
    <source>
        <dbReference type="EMBL" id="HIU52106.1"/>
    </source>
</evidence>
<name>A0A9D1M229_9FIRM</name>
<dbReference type="Proteomes" id="UP000824093">
    <property type="component" value="Unassembled WGS sequence"/>
</dbReference>
<evidence type="ECO:0000313" key="3">
    <source>
        <dbReference type="Proteomes" id="UP000824093"/>
    </source>
</evidence>
<dbReference type="InterPro" id="IPR036186">
    <property type="entry name" value="Serpin_sf"/>
</dbReference>
<reference evidence="2" key="1">
    <citation type="submission" date="2020-10" db="EMBL/GenBank/DDBJ databases">
        <authorList>
            <person name="Gilroy R."/>
        </authorList>
    </citation>
    <scope>NUCLEOTIDE SEQUENCE</scope>
    <source>
        <strain evidence="2">CHK195-15760</strain>
    </source>
</reference>
<protein>
    <submittedName>
        <fullName evidence="2">Uncharacterized protein</fullName>
    </submittedName>
</protein>
<sequence length="375" mass="43732">MVEEGERKVENKENKKVKIVLFILLILIIIAIVILIGIYNKEIAEAAQELMGDPVLKETEGVTIVPTMQEQLGENTLWCGTFQLIWNDLKNEVAKQDIIFQPQLSIVEHLNKEEFNTDMLSEEYYYKKYGIATKELKEEIEKGIKEKFNENSSILDSFDWESGKNNYFLYAMLKREFEFNQEFDNLEKGTFAEKYENVRYFGIKEDTKQEVREQVRVLYYNSKDDLAILLQTKNGDEVILCKTPEGNNFNEIYQKIVTSNYTGNQSLTEKETLKIPEISIKEKKEYTDLEGKEFKLSTGETNQIEKAMQTIEFKLNKKGGEIKSEAGMMNQKAIMIPTEEVREFNFDSTFTLFLREEGKQMPYFAANISDITKFQ</sequence>
<reference evidence="2" key="2">
    <citation type="journal article" date="2021" name="PeerJ">
        <title>Extensive microbial diversity within the chicken gut microbiome revealed by metagenomics and culture.</title>
        <authorList>
            <person name="Gilroy R."/>
            <person name="Ravi A."/>
            <person name="Getino M."/>
            <person name="Pursley I."/>
            <person name="Horton D.L."/>
            <person name="Alikhan N.F."/>
            <person name="Baker D."/>
            <person name="Gharbi K."/>
            <person name="Hall N."/>
            <person name="Watson M."/>
            <person name="Adriaenssens E.M."/>
            <person name="Foster-Nyarko E."/>
            <person name="Jarju S."/>
            <person name="Secka A."/>
            <person name="Antonio M."/>
            <person name="Oren A."/>
            <person name="Chaudhuri R.R."/>
            <person name="La Ragione R."/>
            <person name="Hildebrand F."/>
            <person name="Pallen M.J."/>
        </authorList>
    </citation>
    <scope>NUCLEOTIDE SEQUENCE</scope>
    <source>
        <strain evidence="2">CHK195-15760</strain>
    </source>
</reference>
<feature type="transmembrane region" description="Helical" evidence="1">
    <location>
        <begin position="20"/>
        <end position="39"/>
    </location>
</feature>
<keyword evidence="1" id="KW-0472">Membrane</keyword>
<keyword evidence="1" id="KW-0812">Transmembrane</keyword>
<accession>A0A9D1M229</accession>
<dbReference type="EMBL" id="DVNH01000044">
    <property type="protein sequence ID" value="HIU52106.1"/>
    <property type="molecule type" value="Genomic_DNA"/>
</dbReference>
<comment type="caution">
    <text evidence="2">The sequence shown here is derived from an EMBL/GenBank/DDBJ whole genome shotgun (WGS) entry which is preliminary data.</text>
</comment>